<dbReference type="EMBL" id="MCFJ01000009">
    <property type="protein sequence ID" value="ORY62199.1"/>
    <property type="molecule type" value="Genomic_DNA"/>
</dbReference>
<organism evidence="2 3">
    <name type="scientific">Pseudomassariella vexata</name>
    <dbReference type="NCBI Taxonomy" id="1141098"/>
    <lineage>
        <taxon>Eukaryota</taxon>
        <taxon>Fungi</taxon>
        <taxon>Dikarya</taxon>
        <taxon>Ascomycota</taxon>
        <taxon>Pezizomycotina</taxon>
        <taxon>Sordariomycetes</taxon>
        <taxon>Xylariomycetidae</taxon>
        <taxon>Amphisphaeriales</taxon>
        <taxon>Pseudomassariaceae</taxon>
        <taxon>Pseudomassariella</taxon>
    </lineage>
</organism>
<feature type="region of interest" description="Disordered" evidence="1">
    <location>
        <begin position="181"/>
        <end position="207"/>
    </location>
</feature>
<comment type="caution">
    <text evidence="2">The sequence shown here is derived from an EMBL/GenBank/DDBJ whole genome shotgun (WGS) entry which is preliminary data.</text>
</comment>
<feature type="region of interest" description="Disordered" evidence="1">
    <location>
        <begin position="1"/>
        <end position="107"/>
    </location>
</feature>
<dbReference type="PANTHER" id="PTHR38702:SF1">
    <property type="entry name" value="CALPONIN-HOMOLOGY (CH) DOMAIN-CONTAINING PROTEIN"/>
    <property type="match status" value="1"/>
</dbReference>
<dbReference type="AlphaFoldDB" id="A0A1Y2DSR3"/>
<accession>A0A1Y2DSR3</accession>
<dbReference type="PANTHER" id="PTHR38702">
    <property type="entry name" value="CALPONIN-HOMOLOGY (CH) DOMAIN-CONTAINING PROTEIN"/>
    <property type="match status" value="1"/>
</dbReference>
<sequence>MAATATHDEPPTVRCDSPSPKSTPSKAVGGRQGMADRCLSTGSSTSHASSTDGSYRDSLGSSAYSRHSSASYGSRRSDISLGSSLGSSRYSTGSFADRPSIKRRGFSRPEGTYFAASAKHRESVLSLGSIAHLQYYFARTGLLDGKGAQLARKRNPRATLDLSSLDTASLLLSPVLPGSDADSSYASMRSSPDLKPQHIGGGPITESPVDDTEGFYSDEISEPDLSVLPPTTSTYKQRQRAVSKPPTLEQLRTKLTRALDTAPGTPRKPATPTPNTPRRTAVATSMQSPARSPKTGPGWFEIQGMQILDHMTLAIRAAKVYYTSHEHPERLDTIRSEKEIRSELLSVMEVLKHMATRNFAGGMRDDEQDAMTSWIQGIRQLLAREDEMADADKAERAGWKWLKGDWTGREIERELAFLAAMDTESDPLPAYTPVDEAAKLPTPFLESFQNGVRLVKLHNAAVQKYGRRFGSIGTFHTDTQKPYRCIENLRYWSKAAELRWEVILKFDVLGVVYNNNPQVWVDFEEAIWKWCRKVREEITAELVN</sequence>
<gene>
    <name evidence="2" type="ORF">BCR38DRAFT_394926</name>
</gene>
<dbReference type="InParanoid" id="A0A1Y2DSR3"/>
<name>A0A1Y2DSR3_9PEZI</name>
<reference evidence="2 3" key="1">
    <citation type="submission" date="2016-07" db="EMBL/GenBank/DDBJ databases">
        <title>Pervasive Adenine N6-methylation of Active Genes in Fungi.</title>
        <authorList>
            <consortium name="DOE Joint Genome Institute"/>
            <person name="Mondo S.J."/>
            <person name="Dannebaum R.O."/>
            <person name="Kuo R.C."/>
            <person name="Labutti K."/>
            <person name="Haridas S."/>
            <person name="Kuo A."/>
            <person name="Salamov A."/>
            <person name="Ahrendt S.R."/>
            <person name="Lipzen A."/>
            <person name="Sullivan W."/>
            <person name="Andreopoulos W.B."/>
            <person name="Clum A."/>
            <person name="Lindquist E."/>
            <person name="Daum C."/>
            <person name="Ramamoorthy G.K."/>
            <person name="Gryganskyi A."/>
            <person name="Culley D."/>
            <person name="Magnuson J.K."/>
            <person name="James T.Y."/>
            <person name="O'Malley M.A."/>
            <person name="Stajich J.E."/>
            <person name="Spatafora J.W."/>
            <person name="Visel A."/>
            <person name="Grigoriev I.V."/>
        </authorList>
    </citation>
    <scope>NUCLEOTIDE SEQUENCE [LARGE SCALE GENOMIC DNA]</scope>
    <source>
        <strain evidence="2 3">CBS 129021</strain>
    </source>
</reference>
<dbReference type="Proteomes" id="UP000193689">
    <property type="component" value="Unassembled WGS sequence"/>
</dbReference>
<evidence type="ECO:0000256" key="1">
    <source>
        <dbReference type="SAM" id="MobiDB-lite"/>
    </source>
</evidence>
<proteinExistence type="predicted"/>
<feature type="compositionally biased region" description="Polar residues" evidence="1">
    <location>
        <begin position="181"/>
        <end position="190"/>
    </location>
</feature>
<dbReference type="RefSeq" id="XP_040714035.1">
    <property type="nucleotide sequence ID" value="XM_040857623.1"/>
</dbReference>
<dbReference type="GeneID" id="63773835"/>
<feature type="region of interest" description="Disordered" evidence="1">
    <location>
        <begin position="221"/>
        <end position="298"/>
    </location>
</feature>
<feature type="compositionally biased region" description="Basic and acidic residues" evidence="1">
    <location>
        <begin position="1"/>
        <end position="11"/>
    </location>
</feature>
<dbReference type="STRING" id="1141098.A0A1Y2DSR3"/>
<evidence type="ECO:0000313" key="2">
    <source>
        <dbReference type="EMBL" id="ORY62199.1"/>
    </source>
</evidence>
<evidence type="ECO:0000313" key="3">
    <source>
        <dbReference type="Proteomes" id="UP000193689"/>
    </source>
</evidence>
<keyword evidence="3" id="KW-1185">Reference proteome</keyword>
<dbReference type="OrthoDB" id="2534759at2759"/>
<feature type="compositionally biased region" description="Low complexity" evidence="1">
    <location>
        <begin position="40"/>
        <end position="94"/>
    </location>
</feature>
<protein>
    <submittedName>
        <fullName evidence="2">Uncharacterized protein</fullName>
    </submittedName>
</protein>